<gene>
    <name evidence="3" type="ORF">GCM10025872_35230</name>
</gene>
<evidence type="ECO:0000256" key="2">
    <source>
        <dbReference type="ARBA" id="ARBA00022649"/>
    </source>
</evidence>
<sequence>MLTPGDVIELDLGAPVDSEAGLRRPAVIITAERILRGRPNVVQVVPLTRTLRESGTEVTIEADDHNGLQARSAAQCQHVRSIATSRITERGGNVGPVALRDVRETLAILLDLWRE</sequence>
<dbReference type="Gene3D" id="2.30.30.110">
    <property type="match status" value="1"/>
</dbReference>
<protein>
    <recommendedName>
        <fullName evidence="4">mRNA interferase</fullName>
    </recommendedName>
</protein>
<dbReference type="EMBL" id="AP027735">
    <property type="protein sequence ID" value="BDZ59866.1"/>
    <property type="molecule type" value="Genomic_DNA"/>
</dbReference>
<proteinExistence type="inferred from homology"/>
<evidence type="ECO:0000313" key="3">
    <source>
        <dbReference type="EMBL" id="BDZ59866.1"/>
    </source>
</evidence>
<organism evidence="3">
    <name type="scientific">Barrientosiimonas endolithica</name>
    <dbReference type="NCBI Taxonomy" id="1535208"/>
    <lineage>
        <taxon>Bacteria</taxon>
        <taxon>Bacillati</taxon>
        <taxon>Actinomycetota</taxon>
        <taxon>Actinomycetes</taxon>
        <taxon>Micrococcales</taxon>
        <taxon>Dermacoccaceae</taxon>
        <taxon>Barrientosiimonas</taxon>
    </lineage>
</organism>
<dbReference type="InterPro" id="IPR011067">
    <property type="entry name" value="Plasmid_toxin/cell-grow_inhib"/>
</dbReference>
<comment type="similarity">
    <text evidence="1">Belongs to the PemK/MazF family.</text>
</comment>
<reference evidence="3" key="2">
    <citation type="submission" date="2023-02" db="EMBL/GenBank/DDBJ databases">
        <authorList>
            <person name="Sun Q."/>
            <person name="Mori K."/>
        </authorList>
    </citation>
    <scope>NUCLEOTIDE SEQUENCE</scope>
    <source>
        <strain evidence="3">NBRC 110608</strain>
    </source>
</reference>
<evidence type="ECO:0000256" key="1">
    <source>
        <dbReference type="ARBA" id="ARBA00007521"/>
    </source>
</evidence>
<dbReference type="RefSeq" id="WP_289231719.1">
    <property type="nucleotide sequence ID" value="NZ_AP027735.1"/>
</dbReference>
<dbReference type="PANTHER" id="PTHR33988:SF1">
    <property type="entry name" value="ENDORIBONUCLEASE MAZF7-RELATED"/>
    <property type="match status" value="1"/>
</dbReference>
<keyword evidence="2" id="KW-1277">Toxin-antitoxin system</keyword>
<reference evidence="3" key="1">
    <citation type="journal article" date="2014" name="Int. J. Syst. Evol. Microbiol.">
        <title>Complete genome of a new Firmicutes species belonging to the dominant human colonic microbiota ('Ruminococcus bicirculans') reveals two chromosomes and a selective capacity to utilize plant glucans.</title>
        <authorList>
            <consortium name="NISC Comparative Sequencing Program"/>
            <person name="Wegmann U."/>
            <person name="Louis P."/>
            <person name="Goesmann A."/>
            <person name="Henrissat B."/>
            <person name="Duncan S.H."/>
            <person name="Flint H.J."/>
        </authorList>
    </citation>
    <scope>NUCLEOTIDE SEQUENCE</scope>
    <source>
        <strain evidence="3">NBRC 110608</strain>
    </source>
</reference>
<evidence type="ECO:0008006" key="4">
    <source>
        <dbReference type="Google" id="ProtNLM"/>
    </source>
</evidence>
<accession>A0ABN6YWV8</accession>
<name>A0ABN6YWV8_9MICO</name>
<dbReference type="Pfam" id="PF02452">
    <property type="entry name" value="PemK_toxin"/>
    <property type="match status" value="1"/>
</dbReference>
<dbReference type="SUPFAM" id="SSF50118">
    <property type="entry name" value="Cell growth inhibitor/plasmid maintenance toxic component"/>
    <property type="match status" value="1"/>
</dbReference>
<dbReference type="InterPro" id="IPR003477">
    <property type="entry name" value="PemK-like"/>
</dbReference>
<dbReference type="PANTHER" id="PTHR33988">
    <property type="entry name" value="ENDORIBONUCLEASE MAZF-RELATED"/>
    <property type="match status" value="1"/>
</dbReference>